<organism evidence="1 2">
    <name type="scientific">Niabella ginsengisoli</name>
    <dbReference type="NCBI Taxonomy" id="522298"/>
    <lineage>
        <taxon>Bacteria</taxon>
        <taxon>Pseudomonadati</taxon>
        <taxon>Bacteroidota</taxon>
        <taxon>Chitinophagia</taxon>
        <taxon>Chitinophagales</taxon>
        <taxon>Chitinophagaceae</taxon>
        <taxon>Niabella</taxon>
    </lineage>
</organism>
<keyword evidence="2" id="KW-1185">Reference proteome</keyword>
<protein>
    <submittedName>
        <fullName evidence="1">Uncharacterized protein</fullName>
    </submittedName>
</protein>
<dbReference type="EMBL" id="JAKWBL010000002">
    <property type="protein sequence ID" value="MCH5598919.1"/>
    <property type="molecule type" value="Genomic_DNA"/>
</dbReference>
<dbReference type="Proteomes" id="UP001202248">
    <property type="component" value="Unassembled WGS sequence"/>
</dbReference>
<proteinExistence type="predicted"/>
<gene>
    <name evidence="1" type="ORF">MKP09_13880</name>
</gene>
<evidence type="ECO:0000313" key="1">
    <source>
        <dbReference type="EMBL" id="MCH5598919.1"/>
    </source>
</evidence>
<accession>A0ABS9SKL0</accession>
<evidence type="ECO:0000313" key="2">
    <source>
        <dbReference type="Proteomes" id="UP001202248"/>
    </source>
</evidence>
<name>A0ABS9SKL0_9BACT</name>
<comment type="caution">
    <text evidence="1">The sequence shown here is derived from an EMBL/GenBank/DDBJ whole genome shotgun (WGS) entry which is preliminary data.</text>
</comment>
<dbReference type="RefSeq" id="WP_240830585.1">
    <property type="nucleotide sequence ID" value="NZ_JAKWBL010000002.1"/>
</dbReference>
<reference evidence="1 2" key="1">
    <citation type="submission" date="2022-02" db="EMBL/GenBank/DDBJ databases">
        <authorList>
            <person name="Min J."/>
        </authorList>
    </citation>
    <scope>NUCLEOTIDE SEQUENCE [LARGE SCALE GENOMIC DNA]</scope>
    <source>
        <strain evidence="1 2">GR10-1</strain>
    </source>
</reference>
<sequence length="61" mass="7041">MLNYAIPYKKDGEGETYLSPLQYQLLLKYRKSGGKGELAYDRNIEESWPVQEAEQQASVDK</sequence>